<feature type="domain" description="Aminotransferase class I/classII large" evidence="13">
    <location>
        <begin position="43"/>
        <end position="385"/>
    </location>
</feature>
<dbReference type="InterPro" id="IPR015424">
    <property type="entry name" value="PyrdxlP-dep_Trfase"/>
</dbReference>
<gene>
    <name evidence="14" type="ORF">CWE22_02750</name>
</gene>
<evidence type="ECO:0000256" key="6">
    <source>
        <dbReference type="ARBA" id="ARBA00022679"/>
    </source>
</evidence>
<dbReference type="SUPFAM" id="SSF53383">
    <property type="entry name" value="PLP-dependent transferases"/>
    <property type="match status" value="1"/>
</dbReference>
<keyword evidence="15" id="KW-1185">Reference proteome</keyword>
<dbReference type="InterPro" id="IPR050087">
    <property type="entry name" value="AON_synthase_class-II"/>
</dbReference>
<protein>
    <recommendedName>
        <fullName evidence="5">8-amino-7-oxononanoate synthase</fullName>
        <ecNumber evidence="5">2.3.1.47</ecNumber>
    </recommendedName>
    <alternativeName>
        <fullName evidence="9">7-keto-8-amino-pelargonic acid synthase</fullName>
    </alternativeName>
    <alternativeName>
        <fullName evidence="10">8-amino-7-ketopelargonate synthase</fullName>
    </alternativeName>
</protein>
<dbReference type="PANTHER" id="PTHR13693:SF100">
    <property type="entry name" value="8-AMINO-7-OXONONANOATE SYNTHASE"/>
    <property type="match status" value="1"/>
</dbReference>
<dbReference type="GO" id="GO:0009102">
    <property type="term" value="P:biotin biosynthetic process"/>
    <property type="evidence" value="ECO:0007669"/>
    <property type="project" value="UniProtKB-KW"/>
</dbReference>
<dbReference type="InterPro" id="IPR004839">
    <property type="entry name" value="Aminotransferase_I/II_large"/>
</dbReference>
<dbReference type="InterPro" id="IPR015422">
    <property type="entry name" value="PyrdxlP-dep_Trfase_small"/>
</dbReference>
<keyword evidence="6" id="KW-0808">Transferase</keyword>
<evidence type="ECO:0000256" key="5">
    <source>
        <dbReference type="ARBA" id="ARBA00013187"/>
    </source>
</evidence>
<comment type="similarity">
    <text evidence="3">Belongs to the class-II pyridoxal-phosphate-dependent aminotransferase family. BioF subfamily.</text>
</comment>
<proteinExistence type="inferred from homology"/>
<dbReference type="Proteomes" id="UP000287766">
    <property type="component" value="Unassembled WGS sequence"/>
</dbReference>
<evidence type="ECO:0000256" key="7">
    <source>
        <dbReference type="ARBA" id="ARBA00022756"/>
    </source>
</evidence>
<evidence type="ECO:0000256" key="10">
    <source>
        <dbReference type="ARBA" id="ARBA00033381"/>
    </source>
</evidence>
<dbReference type="PROSITE" id="PS00599">
    <property type="entry name" value="AA_TRANSFER_CLASS_2"/>
    <property type="match status" value="1"/>
</dbReference>
<dbReference type="GO" id="GO:0008710">
    <property type="term" value="F:8-amino-7-oxononanoate synthase activity"/>
    <property type="evidence" value="ECO:0007669"/>
    <property type="project" value="UniProtKB-EC"/>
</dbReference>
<dbReference type="PANTHER" id="PTHR13693">
    <property type="entry name" value="CLASS II AMINOTRANSFERASE/8-AMINO-7-OXONONANOATE SYNTHASE"/>
    <property type="match status" value="1"/>
</dbReference>
<evidence type="ECO:0000256" key="4">
    <source>
        <dbReference type="ARBA" id="ARBA00011738"/>
    </source>
</evidence>
<keyword evidence="7" id="KW-0093">Biotin biosynthesis</keyword>
<organism evidence="14 15">
    <name type="scientific">Pseudidiomarina aestuarii</name>
    <dbReference type="NCBI Taxonomy" id="624146"/>
    <lineage>
        <taxon>Bacteria</taxon>
        <taxon>Pseudomonadati</taxon>
        <taxon>Pseudomonadota</taxon>
        <taxon>Gammaproteobacteria</taxon>
        <taxon>Alteromonadales</taxon>
        <taxon>Idiomarinaceae</taxon>
        <taxon>Pseudidiomarina</taxon>
    </lineage>
</organism>
<dbReference type="EC" id="2.3.1.47" evidence="5"/>
<evidence type="ECO:0000259" key="13">
    <source>
        <dbReference type="Pfam" id="PF00155"/>
    </source>
</evidence>
<sequence length="400" mass="43296">MVAIRSQLQQARQQREQLQRWRQLPQFVRADARFVETADGRRFVNFASNDYLGLSDHPLVKQSFADAVLTYGSGGRASPLVTGLTKPHSNLQKCLAEYLNREQILLFSTGFAANHGVLQTLAPHYDAVIADKLVHASWLSGVRLQRFQHNDVGAYEQRLRQAAGQQNPNAAVLVLSESVFSMDGDQAPVQDLLDAAFPPAVQRDLWLDDAHGFGTQGEHGLSIGGAFSAEQVPLLTLTFGKAVGVAGAAVATSREVADYLTNYCRELVYSTQFPAAQAAAIHTAVDLIVGAEGHGLRQRLAETIQSFQSLSKQRGLAVAESTTAIQHIVIGADADALWVADQLREAGIWCTGMRPPTVPEQTARIRITLTAAHQPSDVIHLVDVLAAAIDARAARVELGS</sequence>
<evidence type="ECO:0000256" key="1">
    <source>
        <dbReference type="ARBA" id="ARBA00001933"/>
    </source>
</evidence>
<dbReference type="InterPro" id="IPR001917">
    <property type="entry name" value="Aminotrans_II_pyridoxalP_BS"/>
</dbReference>
<evidence type="ECO:0000256" key="12">
    <source>
        <dbReference type="RuleBase" id="RU003693"/>
    </source>
</evidence>
<evidence type="ECO:0000256" key="9">
    <source>
        <dbReference type="ARBA" id="ARBA00032610"/>
    </source>
</evidence>
<keyword evidence="8 12" id="KW-0663">Pyridoxal phosphate</keyword>
<comment type="catalytic activity">
    <reaction evidence="11">
        <text>6-carboxyhexanoyl-[ACP] + L-alanine + H(+) = (8S)-8-amino-7-oxononanoate + holo-[ACP] + CO2</text>
        <dbReference type="Rhea" id="RHEA:42288"/>
        <dbReference type="Rhea" id="RHEA-COMP:9685"/>
        <dbReference type="Rhea" id="RHEA-COMP:9955"/>
        <dbReference type="ChEBI" id="CHEBI:15378"/>
        <dbReference type="ChEBI" id="CHEBI:16526"/>
        <dbReference type="ChEBI" id="CHEBI:57972"/>
        <dbReference type="ChEBI" id="CHEBI:64479"/>
        <dbReference type="ChEBI" id="CHEBI:78846"/>
        <dbReference type="ChEBI" id="CHEBI:149468"/>
        <dbReference type="EC" id="2.3.1.47"/>
    </reaction>
</comment>
<comment type="cofactor">
    <cofactor evidence="1 12">
        <name>pyridoxal 5'-phosphate</name>
        <dbReference type="ChEBI" id="CHEBI:597326"/>
    </cofactor>
</comment>
<dbReference type="Pfam" id="PF00155">
    <property type="entry name" value="Aminotran_1_2"/>
    <property type="match status" value="1"/>
</dbReference>
<evidence type="ECO:0000256" key="11">
    <source>
        <dbReference type="ARBA" id="ARBA00047715"/>
    </source>
</evidence>
<accession>A0A7Z7ETH5</accession>
<dbReference type="EMBL" id="PIPR01000001">
    <property type="protein sequence ID" value="RUO41123.1"/>
    <property type="molecule type" value="Genomic_DNA"/>
</dbReference>
<evidence type="ECO:0000313" key="15">
    <source>
        <dbReference type="Proteomes" id="UP000287766"/>
    </source>
</evidence>
<reference evidence="15" key="1">
    <citation type="journal article" date="2018" name="Front. Microbiol.">
        <title>Genome-Based Analysis Reveals the Taxonomy and Diversity of the Family Idiomarinaceae.</title>
        <authorList>
            <person name="Liu Y."/>
            <person name="Lai Q."/>
            <person name="Shao Z."/>
        </authorList>
    </citation>
    <scope>NUCLEOTIDE SEQUENCE [LARGE SCALE GENOMIC DNA]</scope>
    <source>
        <strain evidence="15">KYW314</strain>
    </source>
</reference>
<comment type="caution">
    <text evidence="14">The sequence shown here is derived from an EMBL/GenBank/DDBJ whole genome shotgun (WGS) entry which is preliminary data.</text>
</comment>
<name>A0A7Z7ETH5_9GAMM</name>
<dbReference type="Gene3D" id="3.90.1150.10">
    <property type="entry name" value="Aspartate Aminotransferase, domain 1"/>
    <property type="match status" value="1"/>
</dbReference>
<evidence type="ECO:0000256" key="2">
    <source>
        <dbReference type="ARBA" id="ARBA00004746"/>
    </source>
</evidence>
<evidence type="ECO:0000256" key="8">
    <source>
        <dbReference type="ARBA" id="ARBA00022898"/>
    </source>
</evidence>
<dbReference type="AlphaFoldDB" id="A0A7Z7ETH5"/>
<dbReference type="RefSeq" id="WP_169929854.1">
    <property type="nucleotide sequence ID" value="NZ_PIPR01000001.1"/>
</dbReference>
<dbReference type="InterPro" id="IPR015421">
    <property type="entry name" value="PyrdxlP-dep_Trfase_major"/>
</dbReference>
<comment type="pathway">
    <text evidence="2">Cofactor biosynthesis; biotin biosynthesis.</text>
</comment>
<dbReference type="Gene3D" id="3.40.640.10">
    <property type="entry name" value="Type I PLP-dependent aspartate aminotransferase-like (Major domain)"/>
    <property type="match status" value="1"/>
</dbReference>
<evidence type="ECO:0000256" key="3">
    <source>
        <dbReference type="ARBA" id="ARBA00010008"/>
    </source>
</evidence>
<comment type="subunit">
    <text evidence="4">Homodimer.</text>
</comment>
<evidence type="ECO:0000313" key="14">
    <source>
        <dbReference type="EMBL" id="RUO41123.1"/>
    </source>
</evidence>
<dbReference type="GO" id="GO:0030170">
    <property type="term" value="F:pyridoxal phosphate binding"/>
    <property type="evidence" value="ECO:0007669"/>
    <property type="project" value="InterPro"/>
</dbReference>